<dbReference type="OrthoDB" id="9796712at2"/>
<dbReference type="GO" id="GO:0009249">
    <property type="term" value="P:protein lipoylation"/>
    <property type="evidence" value="ECO:0007669"/>
    <property type="project" value="TreeGrafter"/>
</dbReference>
<dbReference type="NCBIfam" id="NF002270">
    <property type="entry name" value="PRK01202.1"/>
    <property type="match status" value="1"/>
</dbReference>
<proteinExistence type="inferred from homology"/>
<dbReference type="InterPro" id="IPR017453">
    <property type="entry name" value="GCV_H_sub"/>
</dbReference>
<dbReference type="CDD" id="cd06848">
    <property type="entry name" value="GCS_H"/>
    <property type="match status" value="1"/>
</dbReference>
<dbReference type="PROSITE" id="PS50968">
    <property type="entry name" value="BIOTINYL_LIPOYL"/>
    <property type="match status" value="1"/>
</dbReference>
<comment type="subunit">
    <text evidence="3">The glycine cleavage system is composed of four proteins: P, T, L and H.</text>
</comment>
<comment type="similarity">
    <text evidence="1 3">Belongs to the GcvH family.</text>
</comment>
<accession>A0A5C5V739</accession>
<dbReference type="EMBL" id="SIHJ01000002">
    <property type="protein sequence ID" value="TWT33542.1"/>
    <property type="molecule type" value="Genomic_DNA"/>
</dbReference>
<reference evidence="6 7" key="1">
    <citation type="submission" date="2019-02" db="EMBL/GenBank/DDBJ databases">
        <title>Deep-cultivation of Planctomycetes and their phenomic and genomic characterization uncovers novel biology.</title>
        <authorList>
            <person name="Wiegand S."/>
            <person name="Jogler M."/>
            <person name="Boedeker C."/>
            <person name="Pinto D."/>
            <person name="Vollmers J."/>
            <person name="Rivas-Marin E."/>
            <person name="Kohn T."/>
            <person name="Peeters S.H."/>
            <person name="Heuer A."/>
            <person name="Rast P."/>
            <person name="Oberbeckmann S."/>
            <person name="Bunk B."/>
            <person name="Jeske O."/>
            <person name="Meyerdierks A."/>
            <person name="Storesund J.E."/>
            <person name="Kallscheuer N."/>
            <person name="Luecker S."/>
            <person name="Lage O.M."/>
            <person name="Pohl T."/>
            <person name="Merkel B.J."/>
            <person name="Hornburger P."/>
            <person name="Mueller R.-W."/>
            <person name="Bruemmer F."/>
            <person name="Labrenz M."/>
            <person name="Spormann A.M."/>
            <person name="Op Den Camp H."/>
            <person name="Overmann J."/>
            <person name="Amann R."/>
            <person name="Jetten M.S.M."/>
            <person name="Mascher T."/>
            <person name="Medema M.H."/>
            <person name="Devos D.P."/>
            <person name="Kaster A.-K."/>
            <person name="Ovreas L."/>
            <person name="Rohde M."/>
            <person name="Galperin M.Y."/>
            <person name="Jogler C."/>
        </authorList>
    </citation>
    <scope>NUCLEOTIDE SEQUENCE [LARGE SCALE GENOMIC DNA]</scope>
    <source>
        <strain evidence="6 7">KOR34</strain>
    </source>
</reference>
<keyword evidence="2 3" id="KW-0450">Lipoyl</keyword>
<dbReference type="InterPro" id="IPR003016">
    <property type="entry name" value="2-oxoA_DH_lipoyl-BS"/>
</dbReference>
<dbReference type="RefSeq" id="WP_146566259.1">
    <property type="nucleotide sequence ID" value="NZ_SIHJ01000002.1"/>
</dbReference>
<dbReference type="Pfam" id="PF01597">
    <property type="entry name" value="GCV_H"/>
    <property type="match status" value="1"/>
</dbReference>
<protein>
    <recommendedName>
        <fullName evidence="3">Glycine cleavage system H protein</fullName>
    </recommendedName>
</protein>
<dbReference type="InterPro" id="IPR033753">
    <property type="entry name" value="GCV_H/Fam206"/>
</dbReference>
<dbReference type="GO" id="GO:0005829">
    <property type="term" value="C:cytosol"/>
    <property type="evidence" value="ECO:0007669"/>
    <property type="project" value="TreeGrafter"/>
</dbReference>
<name>A0A5C5V739_9BACT</name>
<dbReference type="InterPro" id="IPR011053">
    <property type="entry name" value="Single_hybrid_motif"/>
</dbReference>
<dbReference type="PROSITE" id="PS00189">
    <property type="entry name" value="LIPOYL"/>
    <property type="match status" value="1"/>
</dbReference>
<evidence type="ECO:0000259" key="5">
    <source>
        <dbReference type="PROSITE" id="PS50968"/>
    </source>
</evidence>
<dbReference type="PANTHER" id="PTHR11715:SF3">
    <property type="entry name" value="GLYCINE CLEAVAGE SYSTEM H PROTEIN-RELATED"/>
    <property type="match status" value="1"/>
</dbReference>
<dbReference type="Proteomes" id="UP000316714">
    <property type="component" value="Unassembled WGS sequence"/>
</dbReference>
<feature type="modified residue" description="N6-lipoyllysine" evidence="3 4">
    <location>
        <position position="62"/>
    </location>
</feature>
<evidence type="ECO:0000256" key="3">
    <source>
        <dbReference type="HAMAP-Rule" id="MF_00272"/>
    </source>
</evidence>
<evidence type="ECO:0000256" key="4">
    <source>
        <dbReference type="PIRSR" id="PIRSR617453-50"/>
    </source>
</evidence>
<dbReference type="GO" id="GO:0005960">
    <property type="term" value="C:glycine cleavage complex"/>
    <property type="evidence" value="ECO:0007669"/>
    <property type="project" value="InterPro"/>
</dbReference>
<feature type="domain" description="Lipoyl-binding" evidence="5">
    <location>
        <begin position="21"/>
        <end position="103"/>
    </location>
</feature>
<dbReference type="InterPro" id="IPR000089">
    <property type="entry name" value="Biotin_lipoyl"/>
</dbReference>
<evidence type="ECO:0000256" key="1">
    <source>
        <dbReference type="ARBA" id="ARBA00009249"/>
    </source>
</evidence>
<gene>
    <name evidence="6" type="primary">gcvH_2</name>
    <name evidence="3" type="synonym">gcvH</name>
    <name evidence="6" type="ORF">KOR34_33740</name>
</gene>
<comment type="function">
    <text evidence="3">The glycine cleavage system catalyzes the degradation of glycine. The H protein shuttles the methylamine group of glycine from the P protein to the T protein.</text>
</comment>
<evidence type="ECO:0000256" key="2">
    <source>
        <dbReference type="ARBA" id="ARBA00022823"/>
    </source>
</evidence>
<sequence>MNPEDLRFAKTHEWISVADGVATMGISAFAVEALTDLVFIELPKVGASVQKEQSFCEIESVKAVSDVYAPVSGEVIEVNEPLADQLELFSDDPYGGGWIAKIKMSDPAEADALMDHAAYQKQCEEEAG</sequence>
<dbReference type="PANTHER" id="PTHR11715">
    <property type="entry name" value="GLYCINE CLEAVAGE SYSTEM H PROTEIN"/>
    <property type="match status" value="1"/>
</dbReference>
<evidence type="ECO:0000313" key="7">
    <source>
        <dbReference type="Proteomes" id="UP000316714"/>
    </source>
</evidence>
<organism evidence="6 7">
    <name type="scientific">Posidoniimonas corsicana</name>
    <dbReference type="NCBI Taxonomy" id="1938618"/>
    <lineage>
        <taxon>Bacteria</taxon>
        <taxon>Pseudomonadati</taxon>
        <taxon>Planctomycetota</taxon>
        <taxon>Planctomycetia</taxon>
        <taxon>Pirellulales</taxon>
        <taxon>Lacipirellulaceae</taxon>
        <taxon>Posidoniimonas</taxon>
    </lineage>
</organism>
<dbReference type="AlphaFoldDB" id="A0A5C5V739"/>
<dbReference type="GO" id="GO:0019464">
    <property type="term" value="P:glycine decarboxylation via glycine cleavage system"/>
    <property type="evidence" value="ECO:0007669"/>
    <property type="project" value="UniProtKB-UniRule"/>
</dbReference>
<dbReference type="SUPFAM" id="SSF51230">
    <property type="entry name" value="Single hybrid motif"/>
    <property type="match status" value="1"/>
</dbReference>
<evidence type="ECO:0000313" key="6">
    <source>
        <dbReference type="EMBL" id="TWT33542.1"/>
    </source>
</evidence>
<comment type="cofactor">
    <cofactor evidence="3">
        <name>(R)-lipoate</name>
        <dbReference type="ChEBI" id="CHEBI:83088"/>
    </cofactor>
    <text evidence="3">Binds 1 lipoyl cofactor covalently.</text>
</comment>
<dbReference type="HAMAP" id="MF_00272">
    <property type="entry name" value="GcvH"/>
    <property type="match status" value="1"/>
</dbReference>
<dbReference type="Gene3D" id="2.40.50.100">
    <property type="match status" value="1"/>
</dbReference>
<dbReference type="NCBIfam" id="TIGR00527">
    <property type="entry name" value="gcvH"/>
    <property type="match status" value="1"/>
</dbReference>
<comment type="caution">
    <text evidence="6">The sequence shown here is derived from an EMBL/GenBank/DDBJ whole genome shotgun (WGS) entry which is preliminary data.</text>
</comment>
<dbReference type="InterPro" id="IPR002930">
    <property type="entry name" value="GCV_H"/>
</dbReference>
<keyword evidence="7" id="KW-1185">Reference proteome</keyword>